<evidence type="ECO:0000259" key="2">
    <source>
        <dbReference type="PROSITE" id="PS00028"/>
    </source>
</evidence>
<sequence length="159" mass="17452">MERARKRIKLEEGEPSFSANECTVIDAPYEPQHGGAHVKEEQISEANESGLEESGSEGTEEYQSCESGGEEESDSGSEVAQGSKHNQSTSEANTVSDPYCSECCKSFQSSADKERHNSKWHYDCICYACDEGFPSQLEFQKVSLLPQTGRIADLTDPLA</sequence>
<dbReference type="AlphaFoldDB" id="A0A9P9KVE1"/>
<dbReference type="PROSITE" id="PS00028">
    <property type="entry name" value="ZINC_FINGER_C2H2_1"/>
    <property type="match status" value="1"/>
</dbReference>
<proteinExistence type="predicted"/>
<gene>
    <name evidence="3" type="ORF">BKA55DRAFT_682339</name>
</gene>
<accession>A0A9P9KVE1</accession>
<evidence type="ECO:0000313" key="3">
    <source>
        <dbReference type="EMBL" id="KAH7269249.1"/>
    </source>
</evidence>
<dbReference type="GeneID" id="70228275"/>
<dbReference type="InterPro" id="IPR013087">
    <property type="entry name" value="Znf_C2H2_type"/>
</dbReference>
<name>A0A9P9KVE1_FUSRE</name>
<dbReference type="Proteomes" id="UP000720189">
    <property type="component" value="Unassembled WGS sequence"/>
</dbReference>
<evidence type="ECO:0000313" key="4">
    <source>
        <dbReference type="Proteomes" id="UP000720189"/>
    </source>
</evidence>
<dbReference type="EMBL" id="JAGMUX010000001">
    <property type="protein sequence ID" value="KAH7269249.1"/>
    <property type="molecule type" value="Genomic_DNA"/>
</dbReference>
<feature type="domain" description="C2H2-type" evidence="2">
    <location>
        <begin position="100"/>
        <end position="121"/>
    </location>
</feature>
<keyword evidence="4" id="KW-1185">Reference proteome</keyword>
<reference evidence="3" key="1">
    <citation type="journal article" date="2021" name="Nat. Commun.">
        <title>Genetic determinants of endophytism in the Arabidopsis root mycobiome.</title>
        <authorList>
            <person name="Mesny F."/>
            <person name="Miyauchi S."/>
            <person name="Thiergart T."/>
            <person name="Pickel B."/>
            <person name="Atanasova L."/>
            <person name="Karlsson M."/>
            <person name="Huettel B."/>
            <person name="Barry K.W."/>
            <person name="Haridas S."/>
            <person name="Chen C."/>
            <person name="Bauer D."/>
            <person name="Andreopoulos W."/>
            <person name="Pangilinan J."/>
            <person name="LaButti K."/>
            <person name="Riley R."/>
            <person name="Lipzen A."/>
            <person name="Clum A."/>
            <person name="Drula E."/>
            <person name="Henrissat B."/>
            <person name="Kohler A."/>
            <person name="Grigoriev I.V."/>
            <person name="Martin F.M."/>
            <person name="Hacquard S."/>
        </authorList>
    </citation>
    <scope>NUCLEOTIDE SEQUENCE</scope>
    <source>
        <strain evidence="3">MPI-CAGE-AT-0023</strain>
    </source>
</reference>
<dbReference type="OrthoDB" id="10276141at2759"/>
<protein>
    <recommendedName>
        <fullName evidence="2">C2H2-type domain-containing protein</fullName>
    </recommendedName>
</protein>
<feature type="region of interest" description="Disordered" evidence="1">
    <location>
        <begin position="1"/>
        <end position="98"/>
    </location>
</feature>
<dbReference type="RefSeq" id="XP_046056017.1">
    <property type="nucleotide sequence ID" value="XM_046198321.1"/>
</dbReference>
<evidence type="ECO:0000256" key="1">
    <source>
        <dbReference type="SAM" id="MobiDB-lite"/>
    </source>
</evidence>
<feature type="compositionally biased region" description="Acidic residues" evidence="1">
    <location>
        <begin position="50"/>
        <end position="60"/>
    </location>
</feature>
<feature type="compositionally biased region" description="Polar residues" evidence="1">
    <location>
        <begin position="83"/>
        <end position="96"/>
    </location>
</feature>
<comment type="caution">
    <text evidence="3">The sequence shown here is derived from an EMBL/GenBank/DDBJ whole genome shotgun (WGS) entry which is preliminary data.</text>
</comment>
<organism evidence="3 4">
    <name type="scientific">Fusarium redolens</name>
    <dbReference type="NCBI Taxonomy" id="48865"/>
    <lineage>
        <taxon>Eukaryota</taxon>
        <taxon>Fungi</taxon>
        <taxon>Dikarya</taxon>
        <taxon>Ascomycota</taxon>
        <taxon>Pezizomycotina</taxon>
        <taxon>Sordariomycetes</taxon>
        <taxon>Hypocreomycetidae</taxon>
        <taxon>Hypocreales</taxon>
        <taxon>Nectriaceae</taxon>
        <taxon>Fusarium</taxon>
        <taxon>Fusarium redolens species complex</taxon>
    </lineage>
</organism>